<evidence type="ECO:0000313" key="3">
    <source>
        <dbReference type="Proteomes" id="UP001149165"/>
    </source>
</evidence>
<evidence type="ECO:0000256" key="1">
    <source>
        <dbReference type="SAM" id="SignalP"/>
    </source>
</evidence>
<protein>
    <recommendedName>
        <fullName evidence="4">Cell wall beta-glucan synthesis</fullName>
    </recommendedName>
</protein>
<comment type="caution">
    <text evidence="2">The sequence shown here is derived from an EMBL/GenBank/DDBJ whole genome shotgun (WGS) entry which is preliminary data.</text>
</comment>
<name>A0A9W9EVM1_9EURO</name>
<proteinExistence type="predicted"/>
<feature type="signal peptide" evidence="1">
    <location>
        <begin position="1"/>
        <end position="18"/>
    </location>
</feature>
<keyword evidence="3" id="KW-1185">Reference proteome</keyword>
<evidence type="ECO:0008006" key="4">
    <source>
        <dbReference type="Google" id="ProtNLM"/>
    </source>
</evidence>
<dbReference type="Proteomes" id="UP001149165">
    <property type="component" value="Unassembled WGS sequence"/>
</dbReference>
<dbReference type="EMBL" id="JAPQKH010000007">
    <property type="protein sequence ID" value="KAJ5088691.1"/>
    <property type="molecule type" value="Genomic_DNA"/>
</dbReference>
<evidence type="ECO:0000313" key="2">
    <source>
        <dbReference type="EMBL" id="KAJ5088691.1"/>
    </source>
</evidence>
<accession>A0A9W9EVM1</accession>
<dbReference type="AlphaFoldDB" id="A0A9W9EVM1"/>
<keyword evidence="1" id="KW-0732">Signal</keyword>
<reference evidence="2" key="2">
    <citation type="journal article" date="2023" name="IMA Fungus">
        <title>Comparative genomic study of the Penicillium genus elucidates a diverse pangenome and 15 lateral gene transfer events.</title>
        <authorList>
            <person name="Petersen C."/>
            <person name="Sorensen T."/>
            <person name="Nielsen M.R."/>
            <person name="Sondergaard T.E."/>
            <person name="Sorensen J.L."/>
            <person name="Fitzpatrick D.A."/>
            <person name="Frisvad J.C."/>
            <person name="Nielsen K.L."/>
        </authorList>
    </citation>
    <scope>NUCLEOTIDE SEQUENCE</scope>
    <source>
        <strain evidence="2">IBT 30069</strain>
    </source>
</reference>
<dbReference type="OrthoDB" id="2408539at2759"/>
<gene>
    <name evidence="2" type="ORF">N7456_012307</name>
</gene>
<sequence>MKISSAIVVSALAATATAFDKWQPWGKRDYPCLNVWQGIPDNATLTEGQTVHLRFNRKPTTHCSDALTKYPAGNYGVWLYNNPVRNLDTINYAASVKIAQGVKVTNGLIEVKIPASLPKVEDGTVWYLRLDTSLDTAPQMPTLFNAAGPFSITA</sequence>
<reference evidence="2" key="1">
    <citation type="submission" date="2022-11" db="EMBL/GenBank/DDBJ databases">
        <authorList>
            <person name="Petersen C."/>
        </authorList>
    </citation>
    <scope>NUCLEOTIDE SEQUENCE</scope>
    <source>
        <strain evidence="2">IBT 30069</strain>
    </source>
</reference>
<organism evidence="2 3">
    <name type="scientific">Penicillium angulare</name>
    <dbReference type="NCBI Taxonomy" id="116970"/>
    <lineage>
        <taxon>Eukaryota</taxon>
        <taxon>Fungi</taxon>
        <taxon>Dikarya</taxon>
        <taxon>Ascomycota</taxon>
        <taxon>Pezizomycotina</taxon>
        <taxon>Eurotiomycetes</taxon>
        <taxon>Eurotiomycetidae</taxon>
        <taxon>Eurotiales</taxon>
        <taxon>Aspergillaceae</taxon>
        <taxon>Penicillium</taxon>
    </lineage>
</organism>
<feature type="chain" id="PRO_5040743379" description="Cell wall beta-glucan synthesis" evidence="1">
    <location>
        <begin position="19"/>
        <end position="154"/>
    </location>
</feature>